<proteinExistence type="predicted"/>
<name>A0A3P1VK30_FUSNU</name>
<dbReference type="SUPFAM" id="SSF109797">
    <property type="entry name" value="Bacteriocin immunity protein-like"/>
    <property type="match status" value="1"/>
</dbReference>
<gene>
    <name evidence="1" type="ORF">EII28_11915</name>
</gene>
<comment type="caution">
    <text evidence="1">The sequence shown here is derived from an EMBL/GenBank/DDBJ whole genome shotgun (WGS) entry which is preliminary data.</text>
</comment>
<organism evidence="1">
    <name type="scientific">Fusobacterium nucleatum</name>
    <dbReference type="NCBI Taxonomy" id="851"/>
    <lineage>
        <taxon>Bacteria</taxon>
        <taxon>Fusobacteriati</taxon>
        <taxon>Fusobacteriota</taxon>
        <taxon>Fusobacteriia</taxon>
        <taxon>Fusobacteriales</taxon>
        <taxon>Fusobacteriaceae</taxon>
        <taxon>Fusobacterium</taxon>
    </lineage>
</organism>
<sequence length="99" mass="11669">MIFFRKKKLDERQLFFDLIHEAYNSLDISNDLKKHLLQAAIAIENNENLNLISYKLHPYVCNEFYVVPELKELKVYVERKRAKCFIGLISPSALIGLIR</sequence>
<dbReference type="AlphaFoldDB" id="A0A3P1VK30"/>
<accession>A0A3P1VK30</accession>
<dbReference type="EMBL" id="RQZD01000048">
    <property type="protein sequence ID" value="RRD34541.1"/>
    <property type="molecule type" value="Genomic_DNA"/>
</dbReference>
<evidence type="ECO:0008006" key="2">
    <source>
        <dbReference type="Google" id="ProtNLM"/>
    </source>
</evidence>
<evidence type="ECO:0000313" key="1">
    <source>
        <dbReference type="EMBL" id="RRD34541.1"/>
    </source>
</evidence>
<protein>
    <recommendedName>
        <fullName evidence="2">Bacteriocin immunity protein</fullName>
    </recommendedName>
</protein>
<reference evidence="1" key="1">
    <citation type="submission" date="2018-11" db="EMBL/GenBank/DDBJ databases">
        <title>Genomes From Bacteria Associated with the Canine Oral Cavity: a Test Case for Automated Genome-Based Taxonomic Assignment.</title>
        <authorList>
            <person name="Coil D.A."/>
            <person name="Jospin G."/>
            <person name="Darling A.E."/>
            <person name="Wallis C."/>
            <person name="Davis I.J."/>
            <person name="Harris S."/>
            <person name="Eisen J.A."/>
            <person name="Holcombe L.J."/>
            <person name="O'Flynn C."/>
        </authorList>
    </citation>
    <scope>NUCLEOTIDE SEQUENCE [LARGE SCALE GENOMIC DNA]</scope>
    <source>
        <strain evidence="1">OH5060</strain>
    </source>
</reference>